<proteinExistence type="inferred from homology"/>
<dbReference type="EMBL" id="SPHZ02000010">
    <property type="protein sequence ID" value="KAF0895090.1"/>
    <property type="molecule type" value="Genomic_DNA"/>
</dbReference>
<dbReference type="SUPFAM" id="SSF52540">
    <property type="entry name" value="P-loop containing nucleoside triphosphate hydrolases"/>
    <property type="match status" value="1"/>
</dbReference>
<accession>A0A6G1C4I3</accession>
<evidence type="ECO:0000313" key="5">
    <source>
        <dbReference type="EMBL" id="KAF0895090.1"/>
    </source>
</evidence>
<comment type="caution">
    <text evidence="5">The sequence shown here is derived from an EMBL/GenBank/DDBJ whole genome shotgun (WGS) entry which is preliminary data.</text>
</comment>
<evidence type="ECO:0000259" key="4">
    <source>
        <dbReference type="Pfam" id="PF00685"/>
    </source>
</evidence>
<dbReference type="InterPro" id="IPR027417">
    <property type="entry name" value="P-loop_NTPase"/>
</dbReference>
<gene>
    <name evidence="5" type="ORF">E2562_006797</name>
</gene>
<evidence type="ECO:0000313" key="6">
    <source>
        <dbReference type="Proteomes" id="UP000479710"/>
    </source>
</evidence>
<dbReference type="Pfam" id="PF00685">
    <property type="entry name" value="Sulfotransfer_1"/>
    <property type="match status" value="1"/>
</dbReference>
<organism evidence="5 6">
    <name type="scientific">Oryza meyeriana var. granulata</name>
    <dbReference type="NCBI Taxonomy" id="110450"/>
    <lineage>
        <taxon>Eukaryota</taxon>
        <taxon>Viridiplantae</taxon>
        <taxon>Streptophyta</taxon>
        <taxon>Embryophyta</taxon>
        <taxon>Tracheophyta</taxon>
        <taxon>Spermatophyta</taxon>
        <taxon>Magnoliopsida</taxon>
        <taxon>Liliopsida</taxon>
        <taxon>Poales</taxon>
        <taxon>Poaceae</taxon>
        <taxon>BOP clade</taxon>
        <taxon>Oryzoideae</taxon>
        <taxon>Oryzeae</taxon>
        <taxon>Oryzinae</taxon>
        <taxon>Oryza</taxon>
        <taxon>Oryza meyeriana</taxon>
    </lineage>
</organism>
<dbReference type="Gene3D" id="3.40.50.300">
    <property type="entry name" value="P-loop containing nucleotide triphosphate hydrolases"/>
    <property type="match status" value="1"/>
</dbReference>
<name>A0A6G1C4I3_9ORYZ</name>
<dbReference type="PANTHER" id="PTHR11783">
    <property type="entry name" value="SULFOTRANSFERASE SULT"/>
    <property type="match status" value="1"/>
</dbReference>
<feature type="domain" description="Sulfotransferase" evidence="4">
    <location>
        <begin position="53"/>
        <end position="208"/>
    </location>
</feature>
<keyword evidence="2 3" id="KW-0808">Transferase</keyword>
<reference evidence="5 6" key="1">
    <citation type="submission" date="2019-11" db="EMBL/GenBank/DDBJ databases">
        <title>Whole genome sequence of Oryza granulata.</title>
        <authorList>
            <person name="Li W."/>
        </authorList>
    </citation>
    <scope>NUCLEOTIDE SEQUENCE [LARGE SCALE GENOMIC DNA]</scope>
    <source>
        <strain evidence="6">cv. Menghai</strain>
        <tissue evidence="5">Leaf</tissue>
    </source>
</reference>
<keyword evidence="6" id="KW-1185">Reference proteome</keyword>
<sequence length="209" mass="22404">MAASASVHGEDDAMDMAKLAPSLPLETRTAASSCRRASFPRWRSSTKSFETRPSDVFLASFPKSGTTWLTALAFETVNRHEHLPSGEDHPVRLHGPHDGVMFFEPTIAAAGGSVDMFAALPSPRLLSTHIPYSLLPEHVTASSSGSRIVYICRDPKDALVSGWLFSKKNMATAAAGANCGNLKQRPPASYTIDAALELFCDGRCIVGPC</sequence>
<dbReference type="AlphaFoldDB" id="A0A6G1C4I3"/>
<dbReference type="Proteomes" id="UP000479710">
    <property type="component" value="Unassembled WGS sequence"/>
</dbReference>
<dbReference type="InterPro" id="IPR000863">
    <property type="entry name" value="Sulfotransferase_dom"/>
</dbReference>
<dbReference type="OrthoDB" id="205623at2759"/>
<dbReference type="GO" id="GO:0008146">
    <property type="term" value="F:sulfotransferase activity"/>
    <property type="evidence" value="ECO:0007669"/>
    <property type="project" value="InterPro"/>
</dbReference>
<comment type="similarity">
    <text evidence="1 3">Belongs to the sulfotransferase 1 family.</text>
</comment>
<evidence type="ECO:0000256" key="3">
    <source>
        <dbReference type="RuleBase" id="RU361155"/>
    </source>
</evidence>
<evidence type="ECO:0000256" key="2">
    <source>
        <dbReference type="ARBA" id="ARBA00022679"/>
    </source>
</evidence>
<protein>
    <recommendedName>
        <fullName evidence="3">Sulfotransferase</fullName>
        <ecNumber evidence="3">2.8.2.-</ecNumber>
    </recommendedName>
</protein>
<evidence type="ECO:0000256" key="1">
    <source>
        <dbReference type="ARBA" id="ARBA00005771"/>
    </source>
</evidence>
<dbReference type="EC" id="2.8.2.-" evidence="3"/>